<feature type="region of interest" description="Disordered" evidence="1">
    <location>
        <begin position="442"/>
        <end position="533"/>
    </location>
</feature>
<feature type="compositionally biased region" description="Basic and acidic residues" evidence="1">
    <location>
        <begin position="1358"/>
        <end position="1401"/>
    </location>
</feature>
<feature type="compositionally biased region" description="Polar residues" evidence="1">
    <location>
        <begin position="1500"/>
        <end position="1512"/>
    </location>
</feature>
<reference evidence="2 3" key="1">
    <citation type="submission" date="2020-04" db="EMBL/GenBank/DDBJ databases">
        <authorList>
            <person name="Wallbank WR R."/>
            <person name="Pardo Diaz C."/>
            <person name="Kozak K."/>
            <person name="Martin S."/>
            <person name="Jiggins C."/>
            <person name="Moest M."/>
            <person name="Warren A I."/>
            <person name="Byers J.R.P. K."/>
            <person name="Montejo-Kovacevich G."/>
            <person name="Yen C E."/>
        </authorList>
    </citation>
    <scope>NUCLEOTIDE SEQUENCE [LARGE SCALE GENOMIC DNA]</scope>
</reference>
<feature type="region of interest" description="Disordered" evidence="1">
    <location>
        <begin position="603"/>
        <end position="624"/>
    </location>
</feature>
<feature type="region of interest" description="Disordered" evidence="1">
    <location>
        <begin position="185"/>
        <end position="317"/>
    </location>
</feature>
<feature type="region of interest" description="Disordered" evidence="1">
    <location>
        <begin position="703"/>
        <end position="726"/>
    </location>
</feature>
<feature type="region of interest" description="Disordered" evidence="1">
    <location>
        <begin position="1002"/>
        <end position="1021"/>
    </location>
</feature>
<feature type="compositionally biased region" description="Low complexity" evidence="1">
    <location>
        <begin position="1613"/>
        <end position="1624"/>
    </location>
</feature>
<evidence type="ECO:0000313" key="3">
    <source>
        <dbReference type="Proteomes" id="UP000494256"/>
    </source>
</evidence>
<evidence type="ECO:0008006" key="4">
    <source>
        <dbReference type="Google" id="ProtNLM"/>
    </source>
</evidence>
<feature type="compositionally biased region" description="Basic and acidic residues" evidence="1">
    <location>
        <begin position="1312"/>
        <end position="1321"/>
    </location>
</feature>
<comment type="caution">
    <text evidence="2">The sequence shown here is derived from an EMBL/GenBank/DDBJ whole genome shotgun (WGS) entry which is preliminary data.</text>
</comment>
<feature type="compositionally biased region" description="Acidic residues" evidence="1">
    <location>
        <begin position="143"/>
        <end position="153"/>
    </location>
</feature>
<feature type="compositionally biased region" description="Low complexity" evidence="1">
    <location>
        <begin position="1489"/>
        <end position="1499"/>
    </location>
</feature>
<feature type="region of interest" description="Disordered" evidence="1">
    <location>
        <begin position="1312"/>
        <end position="1447"/>
    </location>
</feature>
<feature type="compositionally biased region" description="Basic and acidic residues" evidence="1">
    <location>
        <begin position="474"/>
        <end position="529"/>
    </location>
</feature>
<name>A0A8S1B0D7_ARCPL</name>
<organism evidence="2 3">
    <name type="scientific">Arctia plantaginis</name>
    <name type="common">Wood tiger moth</name>
    <name type="synonym">Phalaena plantaginis</name>
    <dbReference type="NCBI Taxonomy" id="874455"/>
    <lineage>
        <taxon>Eukaryota</taxon>
        <taxon>Metazoa</taxon>
        <taxon>Ecdysozoa</taxon>
        <taxon>Arthropoda</taxon>
        <taxon>Hexapoda</taxon>
        <taxon>Insecta</taxon>
        <taxon>Pterygota</taxon>
        <taxon>Neoptera</taxon>
        <taxon>Endopterygota</taxon>
        <taxon>Lepidoptera</taxon>
        <taxon>Glossata</taxon>
        <taxon>Ditrysia</taxon>
        <taxon>Noctuoidea</taxon>
        <taxon>Erebidae</taxon>
        <taxon>Arctiinae</taxon>
        <taxon>Arctia</taxon>
    </lineage>
</organism>
<feature type="compositionally biased region" description="Polar residues" evidence="1">
    <location>
        <begin position="238"/>
        <end position="254"/>
    </location>
</feature>
<accession>A0A8S1B0D7</accession>
<dbReference type="OrthoDB" id="6224010at2759"/>
<evidence type="ECO:0000256" key="1">
    <source>
        <dbReference type="SAM" id="MobiDB-lite"/>
    </source>
</evidence>
<feature type="compositionally biased region" description="Basic residues" evidence="1">
    <location>
        <begin position="1322"/>
        <end position="1334"/>
    </location>
</feature>
<feature type="compositionally biased region" description="Low complexity" evidence="1">
    <location>
        <begin position="454"/>
        <end position="472"/>
    </location>
</feature>
<feature type="region of interest" description="Disordered" evidence="1">
    <location>
        <begin position="371"/>
        <end position="395"/>
    </location>
</feature>
<feature type="region of interest" description="Disordered" evidence="1">
    <location>
        <begin position="1594"/>
        <end position="1645"/>
    </location>
</feature>
<feature type="region of interest" description="Disordered" evidence="1">
    <location>
        <begin position="140"/>
        <end position="162"/>
    </location>
</feature>
<dbReference type="EMBL" id="CADEBD010000370">
    <property type="protein sequence ID" value="CAB3252582.1"/>
    <property type="molecule type" value="Genomic_DNA"/>
</dbReference>
<feature type="compositionally biased region" description="Basic and acidic residues" evidence="1">
    <location>
        <begin position="1421"/>
        <end position="1444"/>
    </location>
</feature>
<proteinExistence type="predicted"/>
<feature type="region of interest" description="Disordered" evidence="1">
    <location>
        <begin position="1467"/>
        <end position="1515"/>
    </location>
</feature>
<evidence type="ECO:0000313" key="2">
    <source>
        <dbReference type="EMBL" id="CAB3252582.1"/>
    </source>
</evidence>
<protein>
    <recommendedName>
        <fullName evidence="4">WASH complex subunit 2</fullName>
    </recommendedName>
</protein>
<dbReference type="Proteomes" id="UP000494256">
    <property type="component" value="Unassembled WGS sequence"/>
</dbReference>
<gene>
    <name evidence="2" type="ORF">APLA_LOCUS14053</name>
</gene>
<feature type="compositionally biased region" description="Basic and acidic residues" evidence="1">
    <location>
        <begin position="1005"/>
        <end position="1014"/>
    </location>
</feature>
<sequence>MLTSCSLFQIKQLIMEETDTDTLRKLAPCWSLAGDERLLTILQNTHQRLITKCQAANSQLEQMATALDDANISLQNVNNQFMALSSSQFVERRVYDDDVDVAAEPPAAKEPPKLSPPDELSILKRSIAVIEKTHEVITILQDSDTESDTDDEMPDRLVMKPKDMYADRPLPYIIGSEPWKNKWHAGLVPEDSDTDSSTSKVDRESDQYSQSEPEDFDLVNSSKVQDIPAPRRVRKLSETSSDVPSETTPNTKPTPSDVASEIARRLGGGELPPRVVEQEPEDEEPPKPAVRKVYKPQEPVASTIFPDEPPPLEYQTDSDTDIFADLHRKQPYNQPYSRQYVSDQLFGGNETDSEEGGDIFSDFANQPATKPVSLFEAGPTPHMFDKQRGVDVPGVGRTLQKNTETLGRSVEQPNAGATVDVKSVKKPVGGISLFGSNKGAENIGAAILKRNRSKSYTSSEESGTETPSKTSPIRGEKEQQAKKEKDIFDDLFPKTESKKVMPKRNNVEKDIKQEIQKQKEDKQKKDTPKPIDLFSDNLFDDIDDIFTTSVVKESKDKNKSIFEGDDDLFAEVADKNSTVHQNPKNTLDDKKGLFDSDDDLFSENVPKNKPSIYNEPQKGAEIRTNPIKVNEPRTVSEISSKNDEEAATNATMPDIIKGKASIFDDDENDIFSNVKSNKNNSKAEYSSSKGAVAKNIDTSKSIFKSPSLFDDDDDEGNLFTDPNKTQKNIQNDATEKVFITSIVKPENVVNVIKKDTDDELSVETFNKPEFGEDEFYKNNLLVANKILDETPSKNKTEITDSNSVISDDIKNDRKEIDNDDIFKQNDLIKTDVFKEPKTITNVVAKDTLKETEDTTTERNGRFEDNDFLPNVIENSKLVCTTNLNIHSETTEAQNLFVDTASNNNFNQEEFNDECIEETKTEISKNNITEITSKELDPDKPNINIHDTLKNLHTFDNSSLGKDIFATPNNISSFEEATISSIEKLEDVNKIPNADIFSDIISEPPDFEKPKEPKKSKNVNALFDDDSDDETLFFKRDDVIVDEKPEDFTAKQDRLFDMFTSEPPDEDFTNINDGLDDDLFSTLPKPKLPHEHIAASNIIADDEYNKPTLNDIPNVSDDIRTEAPPNIFNLKENNEDLVLGNSEIIKSGPSNEAASIFNDNNNMSKQPESLIRNRSEKLLTDDYDDDDELFKSLPIQLPGPNVDSKSRNYDNPDESFMSLPSNLDGEISNEFRKPPLNFKLPTEPSDSNSRSEVKKVGKLKLGLNINVNALLPGASPKKIKPVDNIDGQTQSQVEIQKAEPIIFDGEPEAKILDNKLSKERPRIPVKRRPSTRKARKEAVRKSGIDFGDDSTDNSSSLDDAPKKEIRPDVKITDKISDHVIEQPTKEDISSEDKYEEKQKVELENTESENLNVENENPIDISVENKNKTDILDNQTKIESDSRPPVKSDSTTKIVYILNDEDIFNTTNIEDPLNKMNLSTNQSKEQDPKNSELSSEQNLSSVITDSNLISNMNSEPGIKTLGKAYQSIKSNENKKSKSLFGEDEESDDEEIFKNKTTVVKSTIFDSDSEGELFGTAKKIETVQNVEKVVKEVKRPLFGDDDDDDLFGVKTSKPAESQQSTKSSTVKETSKLTEPVFEDPLSMFGDED</sequence>